<proteinExistence type="predicted"/>
<accession>A0A2T3B655</accession>
<evidence type="ECO:0000259" key="2">
    <source>
        <dbReference type="PROSITE" id="PS50048"/>
    </source>
</evidence>
<dbReference type="PANTHER" id="PTHR38111:SF11">
    <property type="entry name" value="TRANSCRIPTION FACTOR DOMAIN-CONTAINING PROTEIN-RELATED"/>
    <property type="match status" value="1"/>
</dbReference>
<dbReference type="GO" id="GO:0000981">
    <property type="term" value="F:DNA-binding transcription factor activity, RNA polymerase II-specific"/>
    <property type="evidence" value="ECO:0007669"/>
    <property type="project" value="InterPro"/>
</dbReference>
<dbReference type="InterPro" id="IPR021858">
    <property type="entry name" value="Fun_TF"/>
</dbReference>
<dbReference type="CDD" id="cd00067">
    <property type="entry name" value="GAL4"/>
    <property type="match status" value="1"/>
</dbReference>
<protein>
    <recommendedName>
        <fullName evidence="2">Zn(2)-C6 fungal-type domain-containing protein</fullName>
    </recommendedName>
</protein>
<dbReference type="GeneID" id="36575531"/>
<dbReference type="OrthoDB" id="4491390at2759"/>
<keyword evidence="4" id="KW-1185">Reference proteome</keyword>
<dbReference type="AlphaFoldDB" id="A0A2T3B655"/>
<dbReference type="PANTHER" id="PTHR38111">
    <property type="entry name" value="ZN(2)-C6 FUNGAL-TYPE DOMAIN-CONTAINING PROTEIN-RELATED"/>
    <property type="match status" value="1"/>
</dbReference>
<dbReference type="Proteomes" id="UP000241818">
    <property type="component" value="Unassembled WGS sequence"/>
</dbReference>
<evidence type="ECO:0000313" key="3">
    <source>
        <dbReference type="EMBL" id="PSS22244.1"/>
    </source>
</evidence>
<organism evidence="3 4">
    <name type="scientific">Amorphotheca resinae ATCC 22711</name>
    <dbReference type="NCBI Taxonomy" id="857342"/>
    <lineage>
        <taxon>Eukaryota</taxon>
        <taxon>Fungi</taxon>
        <taxon>Dikarya</taxon>
        <taxon>Ascomycota</taxon>
        <taxon>Pezizomycotina</taxon>
        <taxon>Leotiomycetes</taxon>
        <taxon>Helotiales</taxon>
        <taxon>Amorphothecaceae</taxon>
        <taxon>Amorphotheca</taxon>
    </lineage>
</organism>
<dbReference type="SUPFAM" id="SSF57701">
    <property type="entry name" value="Zn2/Cys6 DNA-binding domain"/>
    <property type="match status" value="1"/>
</dbReference>
<dbReference type="Pfam" id="PF11951">
    <property type="entry name" value="Fungal_trans_2"/>
    <property type="match status" value="1"/>
</dbReference>
<feature type="domain" description="Zn(2)-C6 fungal-type" evidence="2">
    <location>
        <begin position="10"/>
        <end position="38"/>
    </location>
</feature>
<evidence type="ECO:0000313" key="4">
    <source>
        <dbReference type="Proteomes" id="UP000241818"/>
    </source>
</evidence>
<dbReference type="STRING" id="857342.A0A2T3B655"/>
<dbReference type="InterPro" id="IPR001138">
    <property type="entry name" value="Zn2Cys6_DnaBD"/>
</dbReference>
<sequence>MVGIPGKSKGCHTCRRRKIKCDLQRPSCVRCMQSGRVCEGYKRGPVFLNRTAQGWQKRSRLEEVLPRHDAPQVPPGDDLRTFQQQSQSRPELYRALYRPPLQVNPSSAIKAQFQNIFIESYLPSNPKVGPGLTQVWLWEAIRVNNPGKALEYSLRALCVSRVGRINRDQDLILKGNATYGLALKALHRSLESQELAGKDDTLAACLILSIYELFESTTNSTEGHENHISGIERLVAWRGPGQHSSPLAKALLKNVVYTSMVKGLQYRKASIIKDLIDKTQWWDIQGELFAKGHTLAALLETLDRSMNSGEVDAAAAAKYIEQCCELDSDFQNWYRQLLKESPSPMYWKSGPSGKEPEILFASLYHAHLMLDFWALRLALSTTIDIICSRAPKEIPLPTRNTVEHLKNEHGSSRQINLATDIMLSLQYCMNDEYGLASSQKCLFSGRVALYALRRYPSEQLASYEAKFLDLTLKKGLRYAQDISKGMRSSWTAVVAERGPLQQSSDAN</sequence>
<dbReference type="Pfam" id="PF00172">
    <property type="entry name" value="Zn_clus"/>
    <property type="match status" value="1"/>
</dbReference>
<dbReference type="InParanoid" id="A0A2T3B655"/>
<dbReference type="GO" id="GO:0008270">
    <property type="term" value="F:zinc ion binding"/>
    <property type="evidence" value="ECO:0007669"/>
    <property type="project" value="InterPro"/>
</dbReference>
<dbReference type="RefSeq" id="XP_024722399.1">
    <property type="nucleotide sequence ID" value="XM_024867450.1"/>
</dbReference>
<dbReference type="PROSITE" id="PS50048">
    <property type="entry name" value="ZN2_CY6_FUNGAL_2"/>
    <property type="match status" value="1"/>
</dbReference>
<dbReference type="SMART" id="SM00066">
    <property type="entry name" value="GAL4"/>
    <property type="match status" value="1"/>
</dbReference>
<dbReference type="EMBL" id="KZ679009">
    <property type="protein sequence ID" value="PSS22244.1"/>
    <property type="molecule type" value="Genomic_DNA"/>
</dbReference>
<reference evidence="3 4" key="1">
    <citation type="journal article" date="2018" name="New Phytol.">
        <title>Comparative genomics and transcriptomics depict ericoid mycorrhizal fungi as versatile saprotrophs and plant mutualists.</title>
        <authorList>
            <person name="Martino E."/>
            <person name="Morin E."/>
            <person name="Grelet G.A."/>
            <person name="Kuo A."/>
            <person name="Kohler A."/>
            <person name="Daghino S."/>
            <person name="Barry K.W."/>
            <person name="Cichocki N."/>
            <person name="Clum A."/>
            <person name="Dockter R.B."/>
            <person name="Hainaut M."/>
            <person name="Kuo R.C."/>
            <person name="LaButti K."/>
            <person name="Lindahl B.D."/>
            <person name="Lindquist E.A."/>
            <person name="Lipzen A."/>
            <person name="Khouja H.R."/>
            <person name="Magnuson J."/>
            <person name="Murat C."/>
            <person name="Ohm R.A."/>
            <person name="Singer S.W."/>
            <person name="Spatafora J.W."/>
            <person name="Wang M."/>
            <person name="Veneault-Fourrey C."/>
            <person name="Henrissat B."/>
            <person name="Grigoriev I.V."/>
            <person name="Martin F.M."/>
            <person name="Perotto S."/>
        </authorList>
    </citation>
    <scope>NUCLEOTIDE SEQUENCE [LARGE SCALE GENOMIC DNA]</scope>
    <source>
        <strain evidence="3 4">ATCC 22711</strain>
    </source>
</reference>
<keyword evidence="1" id="KW-0539">Nucleus</keyword>
<dbReference type="InterPro" id="IPR036864">
    <property type="entry name" value="Zn2-C6_fun-type_DNA-bd_sf"/>
</dbReference>
<dbReference type="Gene3D" id="4.10.240.10">
    <property type="entry name" value="Zn(2)-C6 fungal-type DNA-binding domain"/>
    <property type="match status" value="1"/>
</dbReference>
<dbReference type="InterPro" id="IPR053178">
    <property type="entry name" value="Osmoadaptation_assoc"/>
</dbReference>
<evidence type="ECO:0000256" key="1">
    <source>
        <dbReference type="ARBA" id="ARBA00023242"/>
    </source>
</evidence>
<name>A0A2T3B655_AMORE</name>
<gene>
    <name evidence="3" type="ORF">M430DRAFT_41017</name>
</gene>
<dbReference type="PROSITE" id="PS00463">
    <property type="entry name" value="ZN2_CY6_FUNGAL_1"/>
    <property type="match status" value="1"/>
</dbReference>